<evidence type="ECO:0000256" key="4">
    <source>
        <dbReference type="ARBA" id="ARBA00022737"/>
    </source>
</evidence>
<feature type="region of interest" description="Disordered" evidence="9">
    <location>
        <begin position="263"/>
        <end position="299"/>
    </location>
</feature>
<dbReference type="InterPro" id="IPR025258">
    <property type="entry name" value="RH_dom"/>
</dbReference>
<evidence type="ECO:0000259" key="10">
    <source>
        <dbReference type="PROSITE" id="PS50081"/>
    </source>
</evidence>
<dbReference type="FunCoup" id="A0A482X8K4">
    <property type="interactions" value="1343"/>
</dbReference>
<name>A0A482X8K4_LAOST</name>
<evidence type="ECO:0000256" key="1">
    <source>
        <dbReference type="ARBA" id="ARBA00004603"/>
    </source>
</evidence>
<keyword evidence="4" id="KW-0677">Repeat</keyword>
<dbReference type="STRING" id="195883.A0A482X8K4"/>
<dbReference type="CDD" id="cd00029">
    <property type="entry name" value="C1"/>
    <property type="match status" value="1"/>
</dbReference>
<dbReference type="SMR" id="A0A482X8K4"/>
<comment type="subcellular location">
    <subcellularLocation>
        <location evidence="1">Late endosome</location>
    </subcellularLocation>
</comment>
<dbReference type="Pfam" id="PF02759">
    <property type="entry name" value="RUN"/>
    <property type="match status" value="1"/>
</dbReference>
<dbReference type="InterPro" id="IPR004012">
    <property type="entry name" value="Run_dom"/>
</dbReference>
<reference evidence="12 13" key="1">
    <citation type="journal article" date="2017" name="Gigascience">
        <title>Genome sequence of the small brown planthopper, Laodelphax striatellus.</title>
        <authorList>
            <person name="Zhu J."/>
            <person name="Jiang F."/>
            <person name="Wang X."/>
            <person name="Yang P."/>
            <person name="Bao Y."/>
            <person name="Zhao W."/>
            <person name="Wang W."/>
            <person name="Lu H."/>
            <person name="Wang Q."/>
            <person name="Cui N."/>
            <person name="Li J."/>
            <person name="Chen X."/>
            <person name="Luo L."/>
            <person name="Yu J."/>
            <person name="Kang L."/>
            <person name="Cui F."/>
        </authorList>
    </citation>
    <scope>NUCLEOTIDE SEQUENCE [LARGE SCALE GENOMIC DNA]</scope>
    <source>
        <strain evidence="12">Lst14</strain>
    </source>
</reference>
<dbReference type="GO" id="GO:0006914">
    <property type="term" value="P:autophagy"/>
    <property type="evidence" value="ECO:0007669"/>
    <property type="project" value="UniProtKB-KW"/>
</dbReference>
<keyword evidence="2" id="KW-0597">Phosphoprotein</keyword>
<keyword evidence="8" id="KW-0072">Autophagy</keyword>
<evidence type="ECO:0000256" key="5">
    <source>
        <dbReference type="ARBA" id="ARBA00022753"/>
    </source>
</evidence>
<dbReference type="GO" id="GO:0008270">
    <property type="term" value="F:zinc ion binding"/>
    <property type="evidence" value="ECO:0007669"/>
    <property type="project" value="UniProtKB-KW"/>
</dbReference>
<dbReference type="InterPro" id="IPR051366">
    <property type="entry name" value="DEF8"/>
</dbReference>
<dbReference type="PANTHER" id="PTHR12326:SF12">
    <property type="entry name" value="PLECKSTRIN HOMOLOGY AND RUN DOMAIN CONTAINING M1"/>
    <property type="match status" value="1"/>
</dbReference>
<evidence type="ECO:0008006" key="14">
    <source>
        <dbReference type="Google" id="ProtNLM"/>
    </source>
</evidence>
<evidence type="ECO:0000259" key="11">
    <source>
        <dbReference type="PROSITE" id="PS50826"/>
    </source>
</evidence>
<keyword evidence="13" id="KW-1185">Reference proteome</keyword>
<protein>
    <recommendedName>
        <fullName evidence="14">RUN domain-containing protein</fullName>
    </recommendedName>
</protein>
<gene>
    <name evidence="12" type="ORF">LSTR_LSTR006666</name>
</gene>
<dbReference type="SUPFAM" id="SSF140741">
    <property type="entry name" value="RUN domain-like"/>
    <property type="match status" value="1"/>
</dbReference>
<evidence type="ECO:0000256" key="6">
    <source>
        <dbReference type="ARBA" id="ARBA00022771"/>
    </source>
</evidence>
<feature type="compositionally biased region" description="Basic and acidic residues" evidence="9">
    <location>
        <begin position="276"/>
        <end position="288"/>
    </location>
</feature>
<accession>A0A482X8K4</accession>
<dbReference type="GO" id="GO:0005770">
    <property type="term" value="C:late endosome"/>
    <property type="evidence" value="ECO:0007669"/>
    <property type="project" value="UniProtKB-SubCell"/>
</dbReference>
<dbReference type="PANTHER" id="PTHR12326">
    <property type="entry name" value="PLECKSTRIN HOMOLOGY DOMAIN CONTAINING PROTEIN"/>
    <property type="match status" value="1"/>
</dbReference>
<evidence type="ECO:0000256" key="9">
    <source>
        <dbReference type="SAM" id="MobiDB-lite"/>
    </source>
</evidence>
<feature type="domain" description="Phorbol-ester/DAG-type" evidence="10">
    <location>
        <begin position="583"/>
        <end position="635"/>
    </location>
</feature>
<dbReference type="PROSITE" id="PS50826">
    <property type="entry name" value="RUN"/>
    <property type="match status" value="1"/>
</dbReference>
<organism evidence="12 13">
    <name type="scientific">Laodelphax striatellus</name>
    <name type="common">Small brown planthopper</name>
    <name type="synonym">Delphax striatella</name>
    <dbReference type="NCBI Taxonomy" id="195883"/>
    <lineage>
        <taxon>Eukaryota</taxon>
        <taxon>Metazoa</taxon>
        <taxon>Ecdysozoa</taxon>
        <taxon>Arthropoda</taxon>
        <taxon>Hexapoda</taxon>
        <taxon>Insecta</taxon>
        <taxon>Pterygota</taxon>
        <taxon>Neoptera</taxon>
        <taxon>Paraneoptera</taxon>
        <taxon>Hemiptera</taxon>
        <taxon>Auchenorrhyncha</taxon>
        <taxon>Fulgoroidea</taxon>
        <taxon>Delphacidae</taxon>
        <taxon>Criomorphinae</taxon>
        <taxon>Laodelphax</taxon>
    </lineage>
</organism>
<keyword evidence="7" id="KW-0862">Zinc</keyword>
<evidence type="ECO:0000256" key="7">
    <source>
        <dbReference type="ARBA" id="ARBA00022833"/>
    </source>
</evidence>
<dbReference type="AlphaFoldDB" id="A0A482X8K4"/>
<dbReference type="Proteomes" id="UP000291343">
    <property type="component" value="Unassembled WGS sequence"/>
</dbReference>
<comment type="caution">
    <text evidence="12">The sequence shown here is derived from an EMBL/GenBank/DDBJ whole genome shotgun (WGS) entry which is preliminary data.</text>
</comment>
<dbReference type="EMBL" id="QKKF02015641">
    <property type="protein sequence ID" value="RZF42073.1"/>
    <property type="molecule type" value="Genomic_DNA"/>
</dbReference>
<dbReference type="PROSITE" id="PS50081">
    <property type="entry name" value="ZF_DAG_PE_2"/>
    <property type="match status" value="1"/>
</dbReference>
<keyword evidence="6" id="KW-0863">Zinc-finger</keyword>
<dbReference type="InParanoid" id="A0A482X8K4"/>
<evidence type="ECO:0000256" key="2">
    <source>
        <dbReference type="ARBA" id="ARBA00022553"/>
    </source>
</evidence>
<evidence type="ECO:0000256" key="3">
    <source>
        <dbReference type="ARBA" id="ARBA00022723"/>
    </source>
</evidence>
<keyword evidence="3" id="KW-0479">Metal-binding</keyword>
<dbReference type="InterPro" id="IPR002219">
    <property type="entry name" value="PKC_DAG/PE"/>
</dbReference>
<dbReference type="Gene3D" id="1.20.58.900">
    <property type="match status" value="1"/>
</dbReference>
<dbReference type="Pfam" id="PF13901">
    <property type="entry name" value="RH_dom"/>
    <property type="match status" value="1"/>
</dbReference>
<dbReference type="InterPro" id="IPR037213">
    <property type="entry name" value="Run_dom_sf"/>
</dbReference>
<keyword evidence="5" id="KW-0967">Endosome</keyword>
<evidence type="ECO:0000313" key="12">
    <source>
        <dbReference type="EMBL" id="RZF42073.1"/>
    </source>
</evidence>
<sequence length="649" mass="73485">MNVFKRQLFSFKISHTLVKNSLQQQLAVSVQEVLSDMESVRQNSDSAASSFIIVLEAIFLHGLKETLLNKMSQAIGTDPDHRPEPNFWAPLLIFSHRDVIQQVNDLVQVTTDIGRSRAWLRIALNDGLFSSYLQSIIIDNSALTEYYNRQAYLRDIERLEVAIELIKAIQVGCFNFACNCSLLNTWTNSPLQMAAIWTPPMKSWPIASGTDVVQTLPEDSQAADNCSLASYSLQDSLLNPQLMFDEEAALKIILGTPVDDSPLQVRLNEEDSSADTGKDPPTESERETLQNTSAKSNDQDTVAVMSEVCNESCPIAKEPSSDPKNIVAMTQTPLQSYDSLLKSYNNDPVLKPVNLQDVIERYHNQSEVATEPIKPEMVVSTNSCLDFEVISKNTTDMINIPDYSMLVSKLTHIPLESGLASQNYSCEDCNTPLGINMENIRVCGYSGYYYCERCFCASGEEAVIPARILYNWDFNKYPVSMKASKFLHEVQNHPIFDMKTINSRLYIVVKEMANLQALRMQLNILRGYLFTCNKPVVEELKKLIWPREYLFEHVHLYSVADLLEISTGSLSRLLVKVVLFARDHVLSCTLCRLKGFICEVCSSQTIIYPFDLQNYKCHTCNAVFHLGCFNRLKPCPKCKRQRKRQDCNK</sequence>
<dbReference type="CDD" id="cd17679">
    <property type="entry name" value="RUN_PLEKHM1"/>
    <property type="match status" value="1"/>
</dbReference>
<dbReference type="SMART" id="SM00593">
    <property type="entry name" value="RUN"/>
    <property type="match status" value="1"/>
</dbReference>
<evidence type="ECO:0000313" key="13">
    <source>
        <dbReference type="Proteomes" id="UP000291343"/>
    </source>
</evidence>
<feature type="domain" description="RUN" evidence="11">
    <location>
        <begin position="42"/>
        <end position="181"/>
    </location>
</feature>
<dbReference type="SMART" id="SM01175">
    <property type="entry name" value="DUF4206"/>
    <property type="match status" value="1"/>
</dbReference>
<dbReference type="InterPro" id="IPR047326">
    <property type="entry name" value="RUN_PLEKHM1"/>
</dbReference>
<dbReference type="OrthoDB" id="62364at2759"/>
<feature type="compositionally biased region" description="Polar residues" evidence="9">
    <location>
        <begin position="289"/>
        <end position="299"/>
    </location>
</feature>
<proteinExistence type="predicted"/>
<evidence type="ECO:0000256" key="8">
    <source>
        <dbReference type="ARBA" id="ARBA00023006"/>
    </source>
</evidence>